<reference evidence="3" key="1">
    <citation type="submission" date="2020-04" db="EMBL/GenBank/DDBJ databases">
        <authorList>
            <person name="Ma R."/>
            <person name="Lai J."/>
            <person name="Yang Y."/>
            <person name="Jiao N."/>
            <person name="Zhang R."/>
        </authorList>
    </citation>
    <scope>NUCLEOTIDE SEQUENCE [LARGE SCALE GENOMIC DNA]</scope>
</reference>
<evidence type="ECO:0000259" key="1">
    <source>
        <dbReference type="PROSITE" id="PS50879"/>
    </source>
</evidence>
<dbReference type="SUPFAM" id="SSF53098">
    <property type="entry name" value="Ribonuclease H-like"/>
    <property type="match status" value="1"/>
</dbReference>
<dbReference type="Proteomes" id="UP000503037">
    <property type="component" value="Segment"/>
</dbReference>
<sequence>MEWATIIADASFCPDLKVGGYGFWIAGDNGKLAGEGMFKRTVPNNNVAELYALINALHQAVTEGIVPDRSAVLLQSDCMAALDALKGRRTNILDEEIEAVEWFKSFIAKHHIHTRFKHVKGHSSNPGNRYTSNNACDRRARRQMKKARQLHHVKNLRRIVNGS</sequence>
<name>A0A6M3YNA0_9CAUD</name>
<gene>
    <name evidence="2" type="ORF">vBAcoSR7M_61</name>
</gene>
<dbReference type="Pfam" id="PF00075">
    <property type="entry name" value="RNase_H"/>
    <property type="match status" value="1"/>
</dbReference>
<dbReference type="Gene3D" id="3.30.420.10">
    <property type="entry name" value="Ribonuclease H-like superfamily/Ribonuclease H"/>
    <property type="match status" value="1"/>
</dbReference>
<accession>A0A6M3YNA0</accession>
<proteinExistence type="predicted"/>
<evidence type="ECO:0000313" key="3">
    <source>
        <dbReference type="Proteomes" id="UP000503037"/>
    </source>
</evidence>
<organism evidence="2 3">
    <name type="scientific">Alteromonas phage vB_AcoS-R7M</name>
    <dbReference type="NCBI Taxonomy" id="2729541"/>
    <lineage>
        <taxon>Viruses</taxon>
        <taxon>Duplodnaviria</taxon>
        <taxon>Heunggongvirae</taxon>
        <taxon>Uroviricota</taxon>
        <taxon>Caudoviricetes</taxon>
        <taxon>Queuovirinae</taxon>
        <taxon>Amoyvirus</taxon>
        <taxon>Amoyvirus R7M</taxon>
    </lineage>
</organism>
<dbReference type="InterPro" id="IPR012337">
    <property type="entry name" value="RNaseH-like_sf"/>
</dbReference>
<evidence type="ECO:0000313" key="2">
    <source>
        <dbReference type="EMBL" id="QJI53383.1"/>
    </source>
</evidence>
<feature type="domain" description="RNase H type-1" evidence="1">
    <location>
        <begin position="1"/>
        <end position="145"/>
    </location>
</feature>
<keyword evidence="3" id="KW-1185">Reference proteome</keyword>
<dbReference type="InterPro" id="IPR036397">
    <property type="entry name" value="RNaseH_sf"/>
</dbReference>
<dbReference type="EMBL" id="MT345684">
    <property type="protein sequence ID" value="QJI53383.1"/>
    <property type="molecule type" value="Genomic_DNA"/>
</dbReference>
<dbReference type="GO" id="GO:0003676">
    <property type="term" value="F:nucleic acid binding"/>
    <property type="evidence" value="ECO:0007669"/>
    <property type="project" value="InterPro"/>
</dbReference>
<dbReference type="PROSITE" id="PS50879">
    <property type="entry name" value="RNASE_H_1"/>
    <property type="match status" value="1"/>
</dbReference>
<dbReference type="InterPro" id="IPR002156">
    <property type="entry name" value="RNaseH_domain"/>
</dbReference>
<dbReference type="GO" id="GO:0004523">
    <property type="term" value="F:RNA-DNA hybrid ribonuclease activity"/>
    <property type="evidence" value="ECO:0007669"/>
    <property type="project" value="InterPro"/>
</dbReference>
<protein>
    <submittedName>
        <fullName evidence="2">RNAseH</fullName>
    </submittedName>
</protein>